<name>L0WH60_9GAMM</name>
<dbReference type="eggNOG" id="COG3647">
    <property type="taxonomic scope" value="Bacteria"/>
</dbReference>
<keyword evidence="3" id="KW-1185">Reference proteome</keyword>
<feature type="transmembrane region" description="Helical" evidence="1">
    <location>
        <begin position="200"/>
        <end position="219"/>
    </location>
</feature>
<keyword evidence="1" id="KW-0472">Membrane</keyword>
<dbReference type="PIRSF" id="PIRSF020606">
    <property type="entry name" value="UCP020606"/>
    <property type="match status" value="1"/>
</dbReference>
<protein>
    <submittedName>
        <fullName evidence="2">Integral membrane protein</fullName>
    </submittedName>
</protein>
<dbReference type="EMBL" id="AMRJ01000001">
    <property type="protein sequence ID" value="EKF76054.1"/>
    <property type="molecule type" value="Genomic_DNA"/>
</dbReference>
<dbReference type="InterPro" id="IPR058534">
    <property type="entry name" value="YjdF"/>
</dbReference>
<proteinExistence type="predicted"/>
<reference evidence="2 3" key="1">
    <citation type="journal article" date="2012" name="J. Bacteriol.">
        <title>Genome Sequence of the Alkane-Degrading Bacterium Alcanivorax hongdengensis Type Strain A-11-3.</title>
        <authorList>
            <person name="Lai Q."/>
            <person name="Shao Z."/>
        </authorList>
    </citation>
    <scope>NUCLEOTIDE SEQUENCE [LARGE SCALE GENOMIC DNA]</scope>
    <source>
        <strain evidence="2 3">A-11-3</strain>
    </source>
</reference>
<feature type="transmembrane region" description="Helical" evidence="1">
    <location>
        <begin position="21"/>
        <end position="39"/>
    </location>
</feature>
<evidence type="ECO:0000313" key="2">
    <source>
        <dbReference type="EMBL" id="EKF76054.1"/>
    </source>
</evidence>
<feature type="transmembrane region" description="Helical" evidence="1">
    <location>
        <begin position="45"/>
        <end position="65"/>
    </location>
</feature>
<dbReference type="RefSeq" id="WP_008927417.1">
    <property type="nucleotide sequence ID" value="NZ_AMRJ01000001.1"/>
</dbReference>
<dbReference type="Pfam" id="PF09997">
    <property type="entry name" value="DUF2238"/>
    <property type="match status" value="1"/>
</dbReference>
<dbReference type="Proteomes" id="UP000010164">
    <property type="component" value="Unassembled WGS sequence"/>
</dbReference>
<dbReference type="STRING" id="1177179.A11A3_01130"/>
<feature type="transmembrane region" description="Helical" evidence="1">
    <location>
        <begin position="124"/>
        <end position="141"/>
    </location>
</feature>
<dbReference type="PATRIC" id="fig|1177179.3.peg.219"/>
<keyword evidence="1" id="KW-1133">Transmembrane helix</keyword>
<sequence>MLRLRPQPEPEEAMPSSSDNRYALILFCLFWLAWVPLAIDPLYPHDWLLENMLVFISVPLVWIGWRRYHPSRTASTAIFLFALLHILGAHYTYAEVPYNHWTTELFGSSLNEALGWQRNHFDRLVHGLFGLLFMPLFAEIFQQRLSASRRWQAALGVTLVLAISAVYEIIEWLAAISFGGDLGQAYLGTQGDAWDAQKDMALAGLGAVIGAIWISLRNLDRRQ</sequence>
<feature type="transmembrane region" description="Helical" evidence="1">
    <location>
        <begin position="77"/>
        <end position="94"/>
    </location>
</feature>
<dbReference type="AlphaFoldDB" id="L0WH60"/>
<evidence type="ECO:0000256" key="1">
    <source>
        <dbReference type="SAM" id="Phobius"/>
    </source>
</evidence>
<feature type="transmembrane region" description="Helical" evidence="1">
    <location>
        <begin position="153"/>
        <end position="180"/>
    </location>
</feature>
<dbReference type="InterPro" id="IPR014509">
    <property type="entry name" value="YjdF-like"/>
</dbReference>
<organism evidence="2 3">
    <name type="scientific">Alcanivorax hongdengensis A-11-3</name>
    <dbReference type="NCBI Taxonomy" id="1177179"/>
    <lineage>
        <taxon>Bacteria</taxon>
        <taxon>Pseudomonadati</taxon>
        <taxon>Pseudomonadota</taxon>
        <taxon>Gammaproteobacteria</taxon>
        <taxon>Oceanospirillales</taxon>
        <taxon>Alcanivoracaceae</taxon>
        <taxon>Alcanivorax</taxon>
    </lineage>
</organism>
<accession>L0WH60</accession>
<comment type="caution">
    <text evidence="2">The sequence shown here is derived from an EMBL/GenBank/DDBJ whole genome shotgun (WGS) entry which is preliminary data.</text>
</comment>
<gene>
    <name evidence="2" type="ORF">A11A3_01130</name>
</gene>
<keyword evidence="1" id="KW-0812">Transmembrane</keyword>
<evidence type="ECO:0000313" key="3">
    <source>
        <dbReference type="Proteomes" id="UP000010164"/>
    </source>
</evidence>